<dbReference type="Pfam" id="PF00096">
    <property type="entry name" value="zf-C2H2"/>
    <property type="match status" value="3"/>
</dbReference>
<evidence type="ECO:0000256" key="8">
    <source>
        <dbReference type="ARBA" id="ARBA00023125"/>
    </source>
</evidence>
<dbReference type="SMART" id="SM00355">
    <property type="entry name" value="ZnF_C2H2"/>
    <property type="match status" value="4"/>
</dbReference>
<name>A0AAE1H639_9NEOP</name>
<evidence type="ECO:0000256" key="10">
    <source>
        <dbReference type="ARBA" id="ARBA00023242"/>
    </source>
</evidence>
<evidence type="ECO:0000256" key="4">
    <source>
        <dbReference type="ARBA" id="ARBA00022737"/>
    </source>
</evidence>
<protein>
    <submittedName>
        <fullName evidence="13">Zinc finger protein 354C</fullName>
    </submittedName>
</protein>
<evidence type="ECO:0000259" key="12">
    <source>
        <dbReference type="PROSITE" id="PS50157"/>
    </source>
</evidence>
<keyword evidence="10" id="KW-0539">Nucleus</keyword>
<feature type="domain" description="C2H2-type" evidence="12">
    <location>
        <begin position="37"/>
        <end position="65"/>
    </location>
</feature>
<dbReference type="Pfam" id="PF13894">
    <property type="entry name" value="zf-C2H2_4"/>
    <property type="match status" value="1"/>
</dbReference>
<evidence type="ECO:0000256" key="6">
    <source>
        <dbReference type="ARBA" id="ARBA00022833"/>
    </source>
</evidence>
<proteinExistence type="inferred from homology"/>
<dbReference type="GO" id="GO:0001228">
    <property type="term" value="F:DNA-binding transcription activator activity, RNA polymerase II-specific"/>
    <property type="evidence" value="ECO:0007669"/>
    <property type="project" value="TreeGrafter"/>
</dbReference>
<reference evidence="13" key="2">
    <citation type="journal article" date="2023" name="BMC Genomics">
        <title>Pest status, molecular evolution, and epigenetic factors derived from the genome assembly of Frankliniella fusca, a thysanopteran phytovirus vector.</title>
        <authorList>
            <person name="Catto M.A."/>
            <person name="Labadie P.E."/>
            <person name="Jacobson A.L."/>
            <person name="Kennedy G.G."/>
            <person name="Srinivasan R."/>
            <person name="Hunt B.G."/>
        </authorList>
    </citation>
    <scope>NUCLEOTIDE SEQUENCE</scope>
    <source>
        <strain evidence="13">PL_HMW_Pooled</strain>
    </source>
</reference>
<keyword evidence="9" id="KW-0804">Transcription</keyword>
<dbReference type="PANTHER" id="PTHR24393">
    <property type="entry name" value="ZINC FINGER PROTEIN"/>
    <property type="match status" value="1"/>
</dbReference>
<evidence type="ECO:0000256" key="1">
    <source>
        <dbReference type="ARBA" id="ARBA00004123"/>
    </source>
</evidence>
<evidence type="ECO:0000256" key="2">
    <source>
        <dbReference type="ARBA" id="ARBA00006991"/>
    </source>
</evidence>
<keyword evidence="3" id="KW-0479">Metal-binding</keyword>
<dbReference type="InterPro" id="IPR013087">
    <property type="entry name" value="Znf_C2H2_type"/>
</dbReference>
<evidence type="ECO:0000313" key="14">
    <source>
        <dbReference type="Proteomes" id="UP001219518"/>
    </source>
</evidence>
<dbReference type="Proteomes" id="UP001219518">
    <property type="component" value="Unassembled WGS sequence"/>
</dbReference>
<dbReference type="FunFam" id="3.30.160.60:FF:000624">
    <property type="entry name" value="zinc finger protein 697"/>
    <property type="match status" value="1"/>
</dbReference>
<dbReference type="PROSITE" id="PS50157">
    <property type="entry name" value="ZINC_FINGER_C2H2_2"/>
    <property type="match status" value="4"/>
</dbReference>
<keyword evidence="14" id="KW-1185">Reference proteome</keyword>
<dbReference type="AlphaFoldDB" id="A0AAE1H639"/>
<sequence length="124" mass="14440">MGYLGSHDYPCRFCGKVLSRKWSWLQHEATHTGALPHRCPVCERSFGNTYRLNRHMQSSHTDERPHRCDECGASFAVLASFQRHLRTHTGERAHVCAVCHKAFYEPYKLKRHMRVHGGKGHRKD</sequence>
<dbReference type="PROSITE" id="PS00028">
    <property type="entry name" value="ZINC_FINGER_C2H2_1"/>
    <property type="match status" value="4"/>
</dbReference>
<dbReference type="PANTHER" id="PTHR24393:SF15">
    <property type="entry name" value="IP01243P-RELATED"/>
    <property type="match status" value="1"/>
</dbReference>
<feature type="domain" description="C2H2-type" evidence="12">
    <location>
        <begin position="94"/>
        <end position="121"/>
    </location>
</feature>
<keyword evidence="5 11" id="KW-0863">Zinc-finger</keyword>
<dbReference type="FunFam" id="3.30.160.60:FF:000446">
    <property type="entry name" value="Zinc finger protein"/>
    <property type="match status" value="1"/>
</dbReference>
<dbReference type="EMBL" id="JAHWGI010000440">
    <property type="protein sequence ID" value="KAK3915507.1"/>
    <property type="molecule type" value="Genomic_DNA"/>
</dbReference>
<dbReference type="InterPro" id="IPR036236">
    <property type="entry name" value="Znf_C2H2_sf"/>
</dbReference>
<keyword evidence="8" id="KW-0238">DNA-binding</keyword>
<dbReference type="GO" id="GO:0000978">
    <property type="term" value="F:RNA polymerase II cis-regulatory region sequence-specific DNA binding"/>
    <property type="evidence" value="ECO:0007669"/>
    <property type="project" value="TreeGrafter"/>
</dbReference>
<evidence type="ECO:0000256" key="7">
    <source>
        <dbReference type="ARBA" id="ARBA00023015"/>
    </source>
</evidence>
<keyword evidence="4" id="KW-0677">Repeat</keyword>
<dbReference type="GO" id="GO:0008270">
    <property type="term" value="F:zinc ion binding"/>
    <property type="evidence" value="ECO:0007669"/>
    <property type="project" value="UniProtKB-KW"/>
</dbReference>
<feature type="domain" description="C2H2-type" evidence="12">
    <location>
        <begin position="66"/>
        <end position="93"/>
    </location>
</feature>
<feature type="domain" description="C2H2-type" evidence="12">
    <location>
        <begin position="9"/>
        <end position="36"/>
    </location>
</feature>
<dbReference type="Gene3D" id="3.30.160.60">
    <property type="entry name" value="Classic Zinc Finger"/>
    <property type="match status" value="4"/>
</dbReference>
<evidence type="ECO:0000256" key="5">
    <source>
        <dbReference type="ARBA" id="ARBA00022771"/>
    </source>
</evidence>
<dbReference type="SUPFAM" id="SSF57667">
    <property type="entry name" value="beta-beta-alpha zinc fingers"/>
    <property type="match status" value="2"/>
</dbReference>
<gene>
    <name evidence="13" type="ORF">KUF71_005814</name>
</gene>
<accession>A0AAE1H639</accession>
<evidence type="ECO:0000313" key="13">
    <source>
        <dbReference type="EMBL" id="KAK3915507.1"/>
    </source>
</evidence>
<comment type="subcellular location">
    <subcellularLocation>
        <location evidence="1">Nucleus</location>
    </subcellularLocation>
</comment>
<evidence type="ECO:0000256" key="9">
    <source>
        <dbReference type="ARBA" id="ARBA00023163"/>
    </source>
</evidence>
<dbReference type="GO" id="GO:0005634">
    <property type="term" value="C:nucleus"/>
    <property type="evidence" value="ECO:0007669"/>
    <property type="project" value="UniProtKB-SubCell"/>
</dbReference>
<evidence type="ECO:0000256" key="3">
    <source>
        <dbReference type="ARBA" id="ARBA00022723"/>
    </source>
</evidence>
<comment type="similarity">
    <text evidence="2">Belongs to the krueppel C2H2-type zinc-finger protein family.</text>
</comment>
<dbReference type="FunFam" id="3.30.160.60:FF:000661">
    <property type="entry name" value="paternally-expressed gene 3 protein-like"/>
    <property type="match status" value="1"/>
</dbReference>
<comment type="caution">
    <text evidence="13">The sequence shown here is derived from an EMBL/GenBank/DDBJ whole genome shotgun (WGS) entry which is preliminary data.</text>
</comment>
<evidence type="ECO:0000256" key="11">
    <source>
        <dbReference type="PROSITE-ProRule" id="PRU00042"/>
    </source>
</evidence>
<organism evidence="13 14">
    <name type="scientific">Frankliniella fusca</name>
    <dbReference type="NCBI Taxonomy" id="407009"/>
    <lineage>
        <taxon>Eukaryota</taxon>
        <taxon>Metazoa</taxon>
        <taxon>Ecdysozoa</taxon>
        <taxon>Arthropoda</taxon>
        <taxon>Hexapoda</taxon>
        <taxon>Insecta</taxon>
        <taxon>Pterygota</taxon>
        <taxon>Neoptera</taxon>
        <taxon>Paraneoptera</taxon>
        <taxon>Thysanoptera</taxon>
        <taxon>Terebrantia</taxon>
        <taxon>Thripoidea</taxon>
        <taxon>Thripidae</taxon>
        <taxon>Frankliniella</taxon>
    </lineage>
</organism>
<reference evidence="13" key="1">
    <citation type="submission" date="2021-07" db="EMBL/GenBank/DDBJ databases">
        <authorList>
            <person name="Catto M.A."/>
            <person name="Jacobson A."/>
            <person name="Kennedy G."/>
            <person name="Labadie P."/>
            <person name="Hunt B.G."/>
            <person name="Srinivasan R."/>
        </authorList>
    </citation>
    <scope>NUCLEOTIDE SEQUENCE</scope>
    <source>
        <strain evidence="13">PL_HMW_Pooled</strain>
        <tissue evidence="13">Head</tissue>
    </source>
</reference>
<keyword evidence="7" id="KW-0805">Transcription regulation</keyword>
<keyword evidence="6" id="KW-0862">Zinc</keyword>